<keyword evidence="3" id="KW-0808">Transferase</keyword>
<keyword evidence="4" id="KW-1185">Reference proteome</keyword>
<dbReference type="AlphaFoldDB" id="A0A6P2CSS2"/>
<feature type="domain" description="Pyrrolo-quinoline quinone repeat" evidence="2">
    <location>
        <begin position="162"/>
        <end position="283"/>
    </location>
</feature>
<evidence type="ECO:0000256" key="1">
    <source>
        <dbReference type="SAM" id="SignalP"/>
    </source>
</evidence>
<dbReference type="InterPro" id="IPR015943">
    <property type="entry name" value="WD40/YVTN_repeat-like_dom_sf"/>
</dbReference>
<feature type="signal peptide" evidence="1">
    <location>
        <begin position="1"/>
        <end position="20"/>
    </location>
</feature>
<accession>A0A6P2CSS2</accession>
<dbReference type="SUPFAM" id="SSF50998">
    <property type="entry name" value="Quinoprotein alcohol dehydrogenase-like"/>
    <property type="match status" value="1"/>
</dbReference>
<dbReference type="KEGG" id="gms:SOIL9_65690"/>
<keyword evidence="1" id="KW-0732">Signal</keyword>
<dbReference type="InterPro" id="IPR018391">
    <property type="entry name" value="PQQ_b-propeller_rpt"/>
</dbReference>
<dbReference type="EMBL" id="LR593886">
    <property type="protein sequence ID" value="VTR91145.1"/>
    <property type="molecule type" value="Genomic_DNA"/>
</dbReference>
<evidence type="ECO:0000313" key="3">
    <source>
        <dbReference type="EMBL" id="VTR91145.1"/>
    </source>
</evidence>
<proteinExistence type="predicted"/>
<dbReference type="GO" id="GO:0004674">
    <property type="term" value="F:protein serine/threonine kinase activity"/>
    <property type="evidence" value="ECO:0007669"/>
    <property type="project" value="UniProtKB-KW"/>
</dbReference>
<feature type="domain" description="Pyrrolo-quinoline quinone repeat" evidence="2">
    <location>
        <begin position="46"/>
        <end position="153"/>
    </location>
</feature>
<dbReference type="PANTHER" id="PTHR34512:SF30">
    <property type="entry name" value="OUTER MEMBRANE PROTEIN ASSEMBLY FACTOR BAMB"/>
    <property type="match status" value="1"/>
</dbReference>
<dbReference type="Proteomes" id="UP000464178">
    <property type="component" value="Chromosome"/>
</dbReference>
<keyword evidence="3" id="KW-0418">Kinase</keyword>
<dbReference type="Gene3D" id="2.40.10.480">
    <property type="match status" value="1"/>
</dbReference>
<keyword evidence="3" id="KW-0723">Serine/threonine-protein kinase</keyword>
<dbReference type="InterPro" id="IPR002372">
    <property type="entry name" value="PQQ_rpt_dom"/>
</dbReference>
<evidence type="ECO:0000259" key="2">
    <source>
        <dbReference type="Pfam" id="PF13360"/>
    </source>
</evidence>
<dbReference type="PANTHER" id="PTHR34512">
    <property type="entry name" value="CELL SURFACE PROTEIN"/>
    <property type="match status" value="1"/>
</dbReference>
<dbReference type="Pfam" id="PF13360">
    <property type="entry name" value="PQQ_2"/>
    <property type="match status" value="3"/>
</dbReference>
<dbReference type="InterPro" id="IPR011047">
    <property type="entry name" value="Quinoprotein_ADH-like_sf"/>
</dbReference>
<feature type="domain" description="Pyrrolo-quinoline quinone repeat" evidence="2">
    <location>
        <begin position="313"/>
        <end position="368"/>
    </location>
</feature>
<organism evidence="3 4">
    <name type="scientific">Gemmata massiliana</name>
    <dbReference type="NCBI Taxonomy" id="1210884"/>
    <lineage>
        <taxon>Bacteria</taxon>
        <taxon>Pseudomonadati</taxon>
        <taxon>Planctomycetota</taxon>
        <taxon>Planctomycetia</taxon>
        <taxon>Gemmatales</taxon>
        <taxon>Gemmataceae</taxon>
        <taxon>Gemmata</taxon>
    </lineage>
</organism>
<feature type="chain" id="PRO_5026877754" description="Pyrrolo-quinoline quinone repeat domain-containing protein" evidence="1">
    <location>
        <begin position="21"/>
        <end position="412"/>
    </location>
</feature>
<gene>
    <name evidence="3" type="ORF">SOIL9_65690</name>
</gene>
<protein>
    <recommendedName>
        <fullName evidence="2">Pyrrolo-quinoline quinone repeat domain-containing protein</fullName>
    </recommendedName>
</protein>
<evidence type="ECO:0000313" key="4">
    <source>
        <dbReference type="Proteomes" id="UP000464178"/>
    </source>
</evidence>
<dbReference type="SMART" id="SM00564">
    <property type="entry name" value="PQQ"/>
    <property type="match status" value="6"/>
</dbReference>
<reference evidence="3 4" key="1">
    <citation type="submission" date="2019-05" db="EMBL/GenBank/DDBJ databases">
        <authorList>
            <consortium name="Science for Life Laboratories"/>
        </authorList>
    </citation>
    <scope>NUCLEOTIDE SEQUENCE [LARGE SCALE GENOMIC DNA]</scope>
    <source>
        <strain evidence="3">Soil9</strain>
    </source>
</reference>
<dbReference type="Gene3D" id="2.130.10.10">
    <property type="entry name" value="YVTN repeat-like/Quinoprotein amine dehydrogenase"/>
    <property type="match status" value="1"/>
</dbReference>
<sequence length="412" mass="44110">MHRFVSCFALSLAVAPSLLAGDWNQFRGPAGNGHADAKLPTEWGTSKNVSWRKELPGLGWSSPVIAGEKVYLTTAVAQGEEYSLRALCLNVKTGDTVWDQEVFKQGADAPKPHKKNSHASPTPIVEGGKVYAHFGHMGTACLNANDGSKVWAKQELKYTPVHGNGGSPVLAGNHLIFSIDGTDKQAVIALDKATGTIAWQTPRNNKTGANPFSFSTPVLIKVKDQEQLVSAGSGVVMALDPKTGKEIWRATYGGGYSVVPKPVYANGLIYVCTGYNTANLVAVKPDGKGDVTATHIAFTVKKNVPLNPSILVIDDALYMISDNGVLSCLDAKKGTERWNERVGGNFSSSPLLADGLVYLLDEAGATTVFKPGESYEEIAKNKLSEKTQASCAVYGDALLLRTEKALYRIEKK</sequence>
<dbReference type="RefSeq" id="WP_162666185.1">
    <property type="nucleotide sequence ID" value="NZ_LR593886.1"/>
</dbReference>
<name>A0A6P2CSS2_9BACT</name>